<evidence type="ECO:0000259" key="3">
    <source>
        <dbReference type="PROSITE" id="PS51186"/>
    </source>
</evidence>
<dbReference type="InterPro" id="IPR016181">
    <property type="entry name" value="Acyl_CoA_acyltransferase"/>
</dbReference>
<proteinExistence type="predicted"/>
<dbReference type="AlphaFoldDB" id="A0A1Y6BGG0"/>
<evidence type="ECO:0000256" key="1">
    <source>
        <dbReference type="ARBA" id="ARBA00022679"/>
    </source>
</evidence>
<evidence type="ECO:0000313" key="4">
    <source>
        <dbReference type="EMBL" id="SMF09926.1"/>
    </source>
</evidence>
<reference evidence="4 5" key="1">
    <citation type="submission" date="2017-04" db="EMBL/GenBank/DDBJ databases">
        <authorList>
            <person name="Afonso C.L."/>
            <person name="Miller P.J."/>
            <person name="Scott M.A."/>
            <person name="Spackman E."/>
            <person name="Goraichik I."/>
            <person name="Dimitrov K.M."/>
            <person name="Suarez D.L."/>
            <person name="Swayne D.E."/>
        </authorList>
    </citation>
    <scope>NUCLEOTIDE SEQUENCE [LARGE SCALE GENOMIC DNA]</scope>
    <source>
        <strain evidence="4 5">USBA 355</strain>
    </source>
</reference>
<name>A0A1Y6BGG0_9PROT</name>
<dbReference type="Pfam" id="PF00583">
    <property type="entry name" value="Acetyltransf_1"/>
    <property type="match status" value="1"/>
</dbReference>
<feature type="domain" description="N-acetyltransferase" evidence="3">
    <location>
        <begin position="14"/>
        <end position="168"/>
    </location>
</feature>
<dbReference type="PANTHER" id="PTHR43877:SF2">
    <property type="entry name" value="AMINOALKYLPHOSPHONATE N-ACETYLTRANSFERASE-RELATED"/>
    <property type="match status" value="1"/>
</dbReference>
<dbReference type="PROSITE" id="PS51186">
    <property type="entry name" value="GNAT"/>
    <property type="match status" value="1"/>
</dbReference>
<keyword evidence="1" id="KW-0808">Transferase</keyword>
<dbReference type="RefSeq" id="WP_085121977.1">
    <property type="nucleotide sequence ID" value="NZ_FWZX01000004.1"/>
</dbReference>
<dbReference type="PANTHER" id="PTHR43877">
    <property type="entry name" value="AMINOALKYLPHOSPHONATE N-ACETYLTRANSFERASE-RELATED-RELATED"/>
    <property type="match status" value="1"/>
</dbReference>
<dbReference type="EMBL" id="FWZX01000004">
    <property type="protein sequence ID" value="SMF09926.1"/>
    <property type="molecule type" value="Genomic_DNA"/>
</dbReference>
<keyword evidence="4" id="KW-0689">Ribosomal protein</keyword>
<dbReference type="SUPFAM" id="SSF55729">
    <property type="entry name" value="Acyl-CoA N-acyltransferases (Nat)"/>
    <property type="match status" value="1"/>
</dbReference>
<organism evidence="4 5">
    <name type="scientific">Tistlia consotensis USBA 355</name>
    <dbReference type="NCBI Taxonomy" id="560819"/>
    <lineage>
        <taxon>Bacteria</taxon>
        <taxon>Pseudomonadati</taxon>
        <taxon>Pseudomonadota</taxon>
        <taxon>Alphaproteobacteria</taxon>
        <taxon>Rhodospirillales</taxon>
        <taxon>Rhodovibrionaceae</taxon>
        <taxon>Tistlia</taxon>
    </lineage>
</organism>
<protein>
    <submittedName>
        <fullName evidence="4">Ribosomal protein S18 acetylase RimI</fullName>
    </submittedName>
</protein>
<keyword evidence="4" id="KW-0687">Ribonucleoprotein</keyword>
<dbReference type="GO" id="GO:0016747">
    <property type="term" value="F:acyltransferase activity, transferring groups other than amino-acyl groups"/>
    <property type="evidence" value="ECO:0007669"/>
    <property type="project" value="InterPro"/>
</dbReference>
<dbReference type="Gene3D" id="3.40.630.30">
    <property type="match status" value="1"/>
</dbReference>
<dbReference type="STRING" id="560819.SAMN05428998_104285"/>
<keyword evidence="5" id="KW-1185">Reference proteome</keyword>
<dbReference type="Proteomes" id="UP000192917">
    <property type="component" value="Unassembled WGS sequence"/>
</dbReference>
<accession>A0A1Y6BGG0</accession>
<evidence type="ECO:0000313" key="5">
    <source>
        <dbReference type="Proteomes" id="UP000192917"/>
    </source>
</evidence>
<dbReference type="GO" id="GO:0005840">
    <property type="term" value="C:ribosome"/>
    <property type="evidence" value="ECO:0007669"/>
    <property type="project" value="UniProtKB-KW"/>
</dbReference>
<keyword evidence="2" id="KW-0012">Acyltransferase</keyword>
<gene>
    <name evidence="4" type="ORF">SAMN05428998_104285</name>
</gene>
<dbReference type="InterPro" id="IPR000182">
    <property type="entry name" value="GNAT_dom"/>
</dbReference>
<evidence type="ECO:0000256" key="2">
    <source>
        <dbReference type="ARBA" id="ARBA00023315"/>
    </source>
</evidence>
<sequence>MSQTLEPALQPDAVVFREAEAADLPAIVALLADDALGAARERAEDPLPACYREAFERMRALGGHKLIVAVDPAGGPGGTVVGCLQLMLLPGLARQGLTRAQIEAVRIAAPLRGRGLGGRLILDAVERARAAGCGLVQLTSDRSRGDAHRFYERLGFTASHVGFKMMLD</sequence>
<dbReference type="InterPro" id="IPR050832">
    <property type="entry name" value="Bact_Acetyltransf"/>
</dbReference>